<keyword evidence="3" id="KW-1003">Cell membrane</keyword>
<feature type="transmembrane region" description="Helical" evidence="7">
    <location>
        <begin position="56"/>
        <end position="77"/>
    </location>
</feature>
<feature type="domain" description="VTT" evidence="8">
    <location>
        <begin position="36"/>
        <end position="162"/>
    </location>
</feature>
<protein>
    <submittedName>
        <fullName evidence="9">DedA family protein</fullName>
    </submittedName>
</protein>
<name>A0AAE4FSZ0_9CYAN</name>
<keyword evidence="5 7" id="KW-1133">Transmembrane helix</keyword>
<comment type="subcellular location">
    <subcellularLocation>
        <location evidence="1">Cell membrane</location>
        <topology evidence="1">Multi-pass membrane protein</topology>
    </subcellularLocation>
</comment>
<feature type="transmembrane region" description="Helical" evidence="7">
    <location>
        <begin position="142"/>
        <end position="164"/>
    </location>
</feature>
<dbReference type="EMBL" id="JAVMIP010000004">
    <property type="protein sequence ID" value="MDS3860395.1"/>
    <property type="molecule type" value="Genomic_DNA"/>
</dbReference>
<keyword evidence="6 7" id="KW-0472">Membrane</keyword>
<proteinExistence type="inferred from homology"/>
<dbReference type="PANTHER" id="PTHR42709">
    <property type="entry name" value="ALKALINE PHOSPHATASE LIKE PROTEIN"/>
    <property type="match status" value="1"/>
</dbReference>
<comment type="similarity">
    <text evidence="2">Belongs to the DedA family.</text>
</comment>
<evidence type="ECO:0000256" key="4">
    <source>
        <dbReference type="ARBA" id="ARBA00022692"/>
    </source>
</evidence>
<evidence type="ECO:0000256" key="5">
    <source>
        <dbReference type="ARBA" id="ARBA00022989"/>
    </source>
</evidence>
<dbReference type="InterPro" id="IPR032816">
    <property type="entry name" value="VTT_dom"/>
</dbReference>
<gene>
    <name evidence="9" type="ORF">RIF25_06190</name>
</gene>
<keyword evidence="10" id="KW-1185">Reference proteome</keyword>
<feature type="transmembrane region" description="Helical" evidence="7">
    <location>
        <begin position="176"/>
        <end position="197"/>
    </location>
</feature>
<organism evidence="9 10">
    <name type="scientific">Pseudocalidococcus azoricus BACA0444</name>
    <dbReference type="NCBI Taxonomy" id="2918990"/>
    <lineage>
        <taxon>Bacteria</taxon>
        <taxon>Bacillati</taxon>
        <taxon>Cyanobacteriota</taxon>
        <taxon>Cyanophyceae</taxon>
        <taxon>Acaryochloridales</taxon>
        <taxon>Thermosynechococcaceae</taxon>
        <taxon>Pseudocalidococcus</taxon>
        <taxon>Pseudocalidococcus azoricus</taxon>
    </lineage>
</organism>
<evidence type="ECO:0000256" key="7">
    <source>
        <dbReference type="SAM" id="Phobius"/>
    </source>
</evidence>
<reference evidence="10" key="1">
    <citation type="submission" date="2023-07" db="EMBL/GenBank/DDBJ databases">
        <authorList>
            <person name="Luz R."/>
            <person name="Cordeiro R."/>
            <person name="Fonseca A."/>
            <person name="Goncalves V."/>
        </authorList>
    </citation>
    <scope>NUCLEOTIDE SEQUENCE [LARGE SCALE GENOMIC DNA]</scope>
    <source>
        <strain evidence="10">BACA0444</strain>
    </source>
</reference>
<evidence type="ECO:0000256" key="2">
    <source>
        <dbReference type="ARBA" id="ARBA00010792"/>
    </source>
</evidence>
<evidence type="ECO:0000256" key="1">
    <source>
        <dbReference type="ARBA" id="ARBA00004651"/>
    </source>
</evidence>
<dbReference type="PANTHER" id="PTHR42709:SF6">
    <property type="entry name" value="UNDECAPRENYL PHOSPHATE TRANSPORTER A"/>
    <property type="match status" value="1"/>
</dbReference>
<keyword evidence="4 7" id="KW-0812">Transmembrane</keyword>
<comment type="caution">
    <text evidence="9">The sequence shown here is derived from an EMBL/GenBank/DDBJ whole genome shotgun (WGS) entry which is preliminary data.</text>
</comment>
<dbReference type="GO" id="GO:0005886">
    <property type="term" value="C:plasma membrane"/>
    <property type="evidence" value="ECO:0007669"/>
    <property type="project" value="UniProtKB-SubCell"/>
</dbReference>
<evidence type="ECO:0000313" key="10">
    <source>
        <dbReference type="Proteomes" id="UP001268256"/>
    </source>
</evidence>
<dbReference type="RefSeq" id="WP_322877673.1">
    <property type="nucleotide sequence ID" value="NZ_JAVMIP010000004.1"/>
</dbReference>
<dbReference type="AlphaFoldDB" id="A0AAE4FSZ0"/>
<evidence type="ECO:0000313" key="9">
    <source>
        <dbReference type="EMBL" id="MDS3860395.1"/>
    </source>
</evidence>
<evidence type="ECO:0000256" key="3">
    <source>
        <dbReference type="ARBA" id="ARBA00022475"/>
    </source>
</evidence>
<evidence type="ECO:0000259" key="8">
    <source>
        <dbReference type="Pfam" id="PF09335"/>
    </source>
</evidence>
<dbReference type="Pfam" id="PF09335">
    <property type="entry name" value="VTT_dom"/>
    <property type="match status" value="1"/>
</dbReference>
<evidence type="ECO:0000256" key="6">
    <source>
        <dbReference type="ARBA" id="ARBA00023136"/>
    </source>
</evidence>
<accession>A0AAE4FSZ0</accession>
<sequence length="216" mass="23352">MLLPEISLDVVQDFAREYGYWTILGGIMLENMGIPLPGETIVLVGGFLSGSGEMRFAIVLGCAILGATLGDNFGYWLGRLGGWPLLLKIGEFFKLDVTQLEDLRNRFSCNAPRAVFLGRFVALLRIFAGPLAGISQMPYGQFLLCNVAGAALWAGVMVSLAYFAGRLVSLETLVSWVAQFSLLALAGLGAWVAFSAWRHRRGVQQTVVPSSDSSSI</sequence>
<dbReference type="Proteomes" id="UP001268256">
    <property type="component" value="Unassembled WGS sequence"/>
</dbReference>
<feature type="transmembrane region" description="Helical" evidence="7">
    <location>
        <begin position="20"/>
        <end position="44"/>
    </location>
</feature>
<feature type="transmembrane region" description="Helical" evidence="7">
    <location>
        <begin position="114"/>
        <end position="135"/>
    </location>
</feature>
<dbReference type="InterPro" id="IPR051311">
    <property type="entry name" value="DedA_domain"/>
</dbReference>